<proteinExistence type="inferred from homology"/>
<name>F6EWB3_SPHCR</name>
<dbReference type="InterPro" id="IPR036148">
    <property type="entry name" value="MmgE/PrpD_sf"/>
</dbReference>
<dbReference type="InterPro" id="IPR045337">
    <property type="entry name" value="MmgE_PrpD_C"/>
</dbReference>
<dbReference type="HOGENOM" id="CLU_026574_2_0_5"/>
<dbReference type="InterPro" id="IPR042183">
    <property type="entry name" value="MmgE/PrpD_sf_1"/>
</dbReference>
<dbReference type="PANTHER" id="PTHR16943">
    <property type="entry name" value="2-METHYLCITRATE DEHYDRATASE-RELATED"/>
    <property type="match status" value="1"/>
</dbReference>
<dbReference type="SUPFAM" id="SSF103378">
    <property type="entry name" value="2-methylcitrate dehydratase PrpD"/>
    <property type="match status" value="1"/>
</dbReference>
<dbReference type="GO" id="GO:0016829">
    <property type="term" value="F:lyase activity"/>
    <property type="evidence" value="ECO:0007669"/>
    <property type="project" value="InterPro"/>
</dbReference>
<evidence type="ECO:0000313" key="5">
    <source>
        <dbReference type="Proteomes" id="UP000007150"/>
    </source>
</evidence>
<evidence type="ECO:0000313" key="4">
    <source>
        <dbReference type="EMBL" id="AEG49807.1"/>
    </source>
</evidence>
<accession>F6EWB3</accession>
<dbReference type="InterPro" id="IPR042188">
    <property type="entry name" value="MmgE/PrpD_sf_2"/>
</dbReference>
<comment type="similarity">
    <text evidence="1">Belongs to the PrpD family.</text>
</comment>
<protein>
    <submittedName>
        <fullName evidence="4">MmgE/PrpD family protein</fullName>
    </submittedName>
</protein>
<gene>
    <name evidence="4" type="ORF">Sphch_2138</name>
</gene>
<dbReference type="Gene3D" id="3.30.1330.120">
    <property type="entry name" value="2-methylcitrate dehydratase PrpD"/>
    <property type="match status" value="1"/>
</dbReference>
<feature type="domain" description="MmgE/PrpD C-terminal" evidence="3">
    <location>
        <begin position="264"/>
        <end position="428"/>
    </location>
</feature>
<sequence>MEAYTTSFLQAVLRLREQALFPPAAIVAKQCLLDWIGVSLAARNELIVRPLLDTCAAPGAPHEATLLGLRMKTRAIDAAMINGALGHALDFDDVLRTVGHPSAPVAPVAFALGEAHGSTGAEVLLAFVLGVEAESRIGLLMAQPHYERGGHTTATIGTFGAAMAAGHLLDLDLGQLRHAFGLAGIQAAGLKGVFGTMGKPFQVGKAAQNGLLAALLAQRGFTSDEDTLASPQGFTRAHVDEVDVESSLAERDSPYVRDALFKYHAACYLTHNTIEAARTIRQASGYSVEQIDAVEICVLPRHMTTCNIEAPQTGLECKFSLRMTCAMALLGEDTSDEMLYSEAAAQRHDLIALCKRMTVTPSASGPASRVQVTLNDGRTFTATTDVSIPAEDLAAQQNRVESKFRRLASGTLSPGAIDEIIALVAALELQPDVRSLMRLLHGS</sequence>
<dbReference type="AlphaFoldDB" id="F6EWB3"/>
<organism evidence="4 5">
    <name type="scientific">Sphingobium chlorophenolicum L-1</name>
    <dbReference type="NCBI Taxonomy" id="690566"/>
    <lineage>
        <taxon>Bacteria</taxon>
        <taxon>Pseudomonadati</taxon>
        <taxon>Pseudomonadota</taxon>
        <taxon>Alphaproteobacteria</taxon>
        <taxon>Sphingomonadales</taxon>
        <taxon>Sphingomonadaceae</taxon>
        <taxon>Sphingobium</taxon>
    </lineage>
</organism>
<dbReference type="PANTHER" id="PTHR16943:SF8">
    <property type="entry name" value="2-METHYLCITRATE DEHYDRATASE"/>
    <property type="match status" value="1"/>
</dbReference>
<dbReference type="Pfam" id="PF19305">
    <property type="entry name" value="MmgE_PrpD_C"/>
    <property type="match status" value="1"/>
</dbReference>
<dbReference type="Gene3D" id="1.10.4100.10">
    <property type="entry name" value="2-methylcitrate dehydratase PrpD"/>
    <property type="match status" value="1"/>
</dbReference>
<feature type="domain" description="MmgE/PrpD N-terminal" evidence="2">
    <location>
        <begin position="24"/>
        <end position="244"/>
    </location>
</feature>
<dbReference type="InterPro" id="IPR005656">
    <property type="entry name" value="MmgE_PrpD"/>
</dbReference>
<dbReference type="RefSeq" id="WP_013848051.1">
    <property type="nucleotide sequence ID" value="NC_015593.1"/>
</dbReference>
<evidence type="ECO:0000259" key="2">
    <source>
        <dbReference type="Pfam" id="PF03972"/>
    </source>
</evidence>
<dbReference type="InterPro" id="IPR045336">
    <property type="entry name" value="MmgE_PrpD_N"/>
</dbReference>
<evidence type="ECO:0000259" key="3">
    <source>
        <dbReference type="Pfam" id="PF19305"/>
    </source>
</evidence>
<dbReference type="EMBL" id="CP002798">
    <property type="protein sequence ID" value="AEG49807.1"/>
    <property type="molecule type" value="Genomic_DNA"/>
</dbReference>
<dbReference type="STRING" id="690566.Sphch_2138"/>
<reference evidence="4 5" key="1">
    <citation type="submission" date="2011-05" db="EMBL/GenBank/DDBJ databases">
        <title>Complete sequence of chromosome 1 of Sphingobium chlorophenolicum L-1.</title>
        <authorList>
            <consortium name="US DOE Joint Genome Institute"/>
            <person name="Lucas S."/>
            <person name="Han J."/>
            <person name="Lapidus A."/>
            <person name="Cheng J.-F."/>
            <person name="Goodwin L."/>
            <person name="Pitluck S."/>
            <person name="Peters L."/>
            <person name="Daligault H."/>
            <person name="Han C."/>
            <person name="Tapia R."/>
            <person name="Land M."/>
            <person name="Hauser L."/>
            <person name="Kyrpides N."/>
            <person name="Ivanova N."/>
            <person name="Pagani I."/>
            <person name="Turner P."/>
            <person name="Copley S."/>
            <person name="Woyke T."/>
        </authorList>
    </citation>
    <scope>NUCLEOTIDE SEQUENCE [LARGE SCALE GENOMIC DNA]</scope>
    <source>
        <strain evidence="4 5">L-1</strain>
    </source>
</reference>
<dbReference type="Proteomes" id="UP000007150">
    <property type="component" value="Chromosome 1"/>
</dbReference>
<dbReference type="KEGG" id="sch:Sphch_2138"/>
<dbReference type="Pfam" id="PF03972">
    <property type="entry name" value="MmgE_PrpD_N"/>
    <property type="match status" value="1"/>
</dbReference>
<evidence type="ECO:0000256" key="1">
    <source>
        <dbReference type="ARBA" id="ARBA00006174"/>
    </source>
</evidence>
<keyword evidence="5" id="KW-1185">Reference proteome</keyword>